<dbReference type="EMBL" id="CGIH01000002">
    <property type="protein sequence ID" value="CFW97582.1"/>
    <property type="molecule type" value="Genomic_DNA"/>
</dbReference>
<evidence type="ECO:0000313" key="2">
    <source>
        <dbReference type="EMBL" id="CFW97582.1"/>
    </source>
</evidence>
<protein>
    <submittedName>
        <fullName evidence="2">Uncharacterized</fullName>
    </submittedName>
</protein>
<evidence type="ECO:0000256" key="1">
    <source>
        <dbReference type="SAM" id="Phobius"/>
    </source>
</evidence>
<dbReference type="OrthoDB" id="2083419at2"/>
<keyword evidence="1" id="KW-0812">Transmembrane</keyword>
<proteinExistence type="predicted"/>
<dbReference type="Proteomes" id="UP000045545">
    <property type="component" value="Unassembled WGS sequence"/>
</dbReference>
<keyword evidence="3" id="KW-1185">Reference proteome</keyword>
<evidence type="ECO:0000313" key="3">
    <source>
        <dbReference type="Proteomes" id="UP000045545"/>
    </source>
</evidence>
<dbReference type="RefSeq" id="WP_046494633.1">
    <property type="nucleotide sequence ID" value="NZ_CGIH01000002.1"/>
</dbReference>
<feature type="transmembrane region" description="Helical" evidence="1">
    <location>
        <begin position="6"/>
        <end position="25"/>
    </location>
</feature>
<gene>
    <name evidence="2" type="ORF">92</name>
</gene>
<accession>A0A0E4C7D5</accession>
<organism evidence="2 3">
    <name type="scientific">Syntrophomonas zehnderi OL-4</name>
    <dbReference type="NCBI Taxonomy" id="690567"/>
    <lineage>
        <taxon>Bacteria</taxon>
        <taxon>Bacillati</taxon>
        <taxon>Bacillota</taxon>
        <taxon>Clostridia</taxon>
        <taxon>Eubacteriales</taxon>
        <taxon>Syntrophomonadaceae</taxon>
        <taxon>Syntrophomonas</taxon>
    </lineage>
</organism>
<keyword evidence="1" id="KW-1133">Transmembrane helix</keyword>
<sequence length="178" mass="20064">MNRNRSLWLIPLATLVVFLAAYLIYEVNRPQPAKKPAPTQEFPQGESKWYIQFSVKQQKATAYTEATSAPVSSAGKKYFIGSGAVHPRYPLNAGGEARSPIIPFGTIIYLSKPIEIAGQKHNSLVINDTGDVYYGLWPAHPYWVDIYHGSTNRYSVKSADQAGIRLIDYTWFEPWPEQ</sequence>
<keyword evidence="1" id="KW-0472">Membrane</keyword>
<name>A0A0E4C7D5_9FIRM</name>
<dbReference type="AlphaFoldDB" id="A0A0E4C7D5"/>
<dbReference type="STRING" id="690567.92"/>
<reference evidence="2 3" key="1">
    <citation type="submission" date="2015-03" db="EMBL/GenBank/DDBJ databases">
        <authorList>
            <person name="Murphy D."/>
        </authorList>
    </citation>
    <scope>NUCLEOTIDE SEQUENCE [LARGE SCALE GENOMIC DNA]</scope>
    <source>
        <strain evidence="2 3">OL-4</strain>
    </source>
</reference>